<accession>A0A5B8CKM1</accession>
<proteinExistence type="predicted"/>
<name>A0A5B8CKM1_SPHSA</name>
<evidence type="ECO:0000313" key="2">
    <source>
        <dbReference type="Proteomes" id="UP000311469"/>
    </source>
</evidence>
<dbReference type="Proteomes" id="UP000311469">
    <property type="component" value="Chromosome cSF1"/>
</dbReference>
<dbReference type="RefSeq" id="WP_140042866.1">
    <property type="nucleotide sequence ID" value="NZ_CP041016.1"/>
</dbReference>
<dbReference type="AlphaFoldDB" id="A0A5B8CKM1"/>
<dbReference type="EMBL" id="CP041016">
    <property type="protein sequence ID" value="QDC38697.1"/>
    <property type="molecule type" value="Genomic_DNA"/>
</dbReference>
<gene>
    <name evidence="1" type="ORF">FIL70_17070</name>
</gene>
<reference evidence="1 2" key="1">
    <citation type="submission" date="2019-06" db="EMBL/GenBank/DDBJ databases">
        <title>Genome organization and adaptive potential of archetypical organophosphate degarding Sphingobium fuliginis ATCC 27551.</title>
        <authorList>
            <person name="Sarwar A."/>
            <person name="Parthasarathy S."/>
            <person name="Singh C."/>
            <person name="Siddavattam D."/>
        </authorList>
    </citation>
    <scope>NUCLEOTIDE SEQUENCE [LARGE SCALE GENOMIC DNA]</scope>
    <source>
        <strain evidence="1 2">ATCC 27551</strain>
    </source>
</reference>
<dbReference type="KEGG" id="sufl:FIL70_17070"/>
<evidence type="ECO:0000313" key="1">
    <source>
        <dbReference type="EMBL" id="QDC38697.1"/>
    </source>
</evidence>
<protein>
    <submittedName>
        <fullName evidence="1">Uncharacterized protein</fullName>
    </submittedName>
</protein>
<sequence length="200" mass="21703">MSRTLEQLDTDLSTLEATVDAELSPSRAELTNKMSELLDAWNSREAQFREWMTGTINGGPNGDGYYPLSDSTGFTQLAACPAKLRDITQVIIQRITPSSSNLFVDALAGATAHITLNATSLTLTVGTTTTDPLHEHRLRLYLTQDGTGGRDVIWPPNIAWNQQREPILSVTPGYTDIIDLSSIDGGLTWFGIFAGVAFSA</sequence>
<organism evidence="1 2">
    <name type="scientific">Sphingobium fuliginis ATCC 27551</name>
    <dbReference type="NCBI Taxonomy" id="1208342"/>
    <lineage>
        <taxon>Bacteria</taxon>
        <taxon>Pseudomonadati</taxon>
        <taxon>Pseudomonadota</taxon>
        <taxon>Alphaproteobacteria</taxon>
        <taxon>Sphingomonadales</taxon>
        <taxon>Sphingomonadaceae</taxon>
        <taxon>Sphingobium</taxon>
    </lineage>
</organism>